<dbReference type="EMBL" id="NFCF01000035">
    <property type="protein sequence ID" value="OTW54693.1"/>
    <property type="molecule type" value="Genomic_DNA"/>
</dbReference>
<name>A0A242WE59_BACTU</name>
<keyword evidence="1" id="KW-0472">Membrane</keyword>
<feature type="transmembrane region" description="Helical" evidence="1">
    <location>
        <begin position="44"/>
        <end position="61"/>
    </location>
</feature>
<gene>
    <name evidence="2" type="ORF">BK699_02945</name>
</gene>
<keyword evidence="1" id="KW-1133">Transmembrane helix</keyword>
<sequence length="105" mass="11909">MKVLSCSLFYVVLLLKDTACILVKKYNSYVFDFLMWSSLVLDNVIKITCVCVGIAIIYATLKPRKTETKTTNYSATVNDPNLSKEETEQLAKNVVDNMKKGLNKY</sequence>
<evidence type="ECO:0000313" key="3">
    <source>
        <dbReference type="Proteomes" id="UP000195152"/>
    </source>
</evidence>
<dbReference type="Proteomes" id="UP000195152">
    <property type="component" value="Unassembled WGS sequence"/>
</dbReference>
<proteinExistence type="predicted"/>
<comment type="caution">
    <text evidence="2">The sequence shown here is derived from an EMBL/GenBank/DDBJ whole genome shotgun (WGS) entry which is preliminary data.</text>
</comment>
<evidence type="ECO:0000256" key="1">
    <source>
        <dbReference type="SAM" id="Phobius"/>
    </source>
</evidence>
<dbReference type="AlphaFoldDB" id="A0A242WE59"/>
<keyword evidence="1" id="KW-0812">Transmembrane</keyword>
<organism evidence="2 3">
    <name type="scientific">Bacillus thuringiensis serovar mexicanensis</name>
    <dbReference type="NCBI Taxonomy" id="180868"/>
    <lineage>
        <taxon>Bacteria</taxon>
        <taxon>Bacillati</taxon>
        <taxon>Bacillota</taxon>
        <taxon>Bacilli</taxon>
        <taxon>Bacillales</taxon>
        <taxon>Bacillaceae</taxon>
        <taxon>Bacillus</taxon>
        <taxon>Bacillus cereus group</taxon>
    </lineage>
</organism>
<protein>
    <submittedName>
        <fullName evidence="2">Uncharacterized protein</fullName>
    </submittedName>
</protein>
<accession>A0A242WE59</accession>
<evidence type="ECO:0000313" key="2">
    <source>
        <dbReference type="EMBL" id="OTW54693.1"/>
    </source>
</evidence>
<reference evidence="2 3" key="1">
    <citation type="submission" date="2016-10" db="EMBL/GenBank/DDBJ databases">
        <title>Comparative genomics of Bacillus thuringiensis reveals a path to pathogens against multiple invertebrate hosts.</title>
        <authorList>
            <person name="Zheng J."/>
            <person name="Gao Q."/>
            <person name="Liu H."/>
            <person name="Peng D."/>
            <person name="Ruan L."/>
            <person name="Sun M."/>
        </authorList>
    </citation>
    <scope>NUCLEOTIDE SEQUENCE [LARGE SCALE GENOMIC DNA]</scope>
    <source>
        <strain evidence="2">BGSC 4AC1</strain>
    </source>
</reference>